<comment type="similarity">
    <text evidence="7">Belongs to the TonB-dependent receptor family.</text>
</comment>
<evidence type="ECO:0000256" key="3">
    <source>
        <dbReference type="ARBA" id="ARBA00022452"/>
    </source>
</evidence>
<dbReference type="NCBIfam" id="TIGR04057">
    <property type="entry name" value="SusC_RagA_signa"/>
    <property type="match status" value="1"/>
</dbReference>
<keyword evidence="10" id="KW-0675">Receptor</keyword>
<comment type="caution">
    <text evidence="10">The sequence shown here is derived from an EMBL/GenBank/DDBJ whole genome shotgun (WGS) entry which is preliminary data.</text>
</comment>
<dbReference type="RefSeq" id="WP_166692286.1">
    <property type="nucleotide sequence ID" value="NZ_WAEL01000004.1"/>
</dbReference>
<protein>
    <submittedName>
        <fullName evidence="10">TonB-dependent receptor</fullName>
    </submittedName>
</protein>
<dbReference type="Gene3D" id="2.170.130.10">
    <property type="entry name" value="TonB-dependent receptor, plug domain"/>
    <property type="match status" value="1"/>
</dbReference>
<dbReference type="Proteomes" id="UP000606008">
    <property type="component" value="Unassembled WGS sequence"/>
</dbReference>
<feature type="signal peptide" evidence="8">
    <location>
        <begin position="1"/>
        <end position="20"/>
    </location>
</feature>
<dbReference type="Gene3D" id="2.40.170.20">
    <property type="entry name" value="TonB-dependent receptor, beta-barrel domain"/>
    <property type="match status" value="1"/>
</dbReference>
<keyword evidence="8" id="KW-0732">Signal</keyword>
<evidence type="ECO:0000256" key="2">
    <source>
        <dbReference type="ARBA" id="ARBA00022448"/>
    </source>
</evidence>
<dbReference type="InterPro" id="IPR039426">
    <property type="entry name" value="TonB-dep_rcpt-like"/>
</dbReference>
<dbReference type="SUPFAM" id="SSF56935">
    <property type="entry name" value="Porins"/>
    <property type="match status" value="1"/>
</dbReference>
<dbReference type="InterPro" id="IPR023997">
    <property type="entry name" value="TonB-dep_OMP_SusC/RagA_CS"/>
</dbReference>
<dbReference type="InterPro" id="IPR008969">
    <property type="entry name" value="CarboxyPept-like_regulatory"/>
</dbReference>
<proteinExistence type="inferred from homology"/>
<evidence type="ECO:0000256" key="7">
    <source>
        <dbReference type="PROSITE-ProRule" id="PRU01360"/>
    </source>
</evidence>
<evidence type="ECO:0000256" key="8">
    <source>
        <dbReference type="SAM" id="SignalP"/>
    </source>
</evidence>
<feature type="chain" id="PRO_5047150521" evidence="8">
    <location>
        <begin position="21"/>
        <end position="1067"/>
    </location>
</feature>
<reference evidence="11" key="2">
    <citation type="submission" date="2023-07" db="EMBL/GenBank/DDBJ databases">
        <authorList>
            <person name="Jung D.-H."/>
        </authorList>
    </citation>
    <scope>NUCLEOTIDE SEQUENCE [LARGE SCALE GENOMIC DNA]</scope>
    <source>
        <strain evidence="11">JA-25</strain>
    </source>
</reference>
<keyword evidence="2 7" id="KW-0813">Transport</keyword>
<dbReference type="EMBL" id="WAEL01000004">
    <property type="protein sequence ID" value="NID11233.1"/>
    <property type="molecule type" value="Genomic_DNA"/>
</dbReference>
<evidence type="ECO:0000313" key="11">
    <source>
        <dbReference type="Proteomes" id="UP000606008"/>
    </source>
</evidence>
<evidence type="ECO:0000256" key="5">
    <source>
        <dbReference type="ARBA" id="ARBA00023136"/>
    </source>
</evidence>
<organism evidence="10 11">
    <name type="scientific">Fibrivirga algicola</name>
    <dbReference type="NCBI Taxonomy" id="2950420"/>
    <lineage>
        <taxon>Bacteria</taxon>
        <taxon>Pseudomonadati</taxon>
        <taxon>Bacteroidota</taxon>
        <taxon>Cytophagia</taxon>
        <taxon>Cytophagales</taxon>
        <taxon>Spirosomataceae</taxon>
        <taxon>Fibrivirga</taxon>
    </lineage>
</organism>
<reference evidence="11" key="1">
    <citation type="submission" date="2019-09" db="EMBL/GenBank/DDBJ databases">
        <authorList>
            <person name="Jung D.-H."/>
        </authorList>
    </citation>
    <scope>NUCLEOTIDE SEQUENCE [LARGE SCALE GENOMIC DNA]</scope>
    <source>
        <strain evidence="11">JA-25</strain>
    </source>
</reference>
<evidence type="ECO:0000256" key="6">
    <source>
        <dbReference type="ARBA" id="ARBA00023237"/>
    </source>
</evidence>
<comment type="subcellular location">
    <subcellularLocation>
        <location evidence="1 7">Cell outer membrane</location>
        <topology evidence="1 7">Multi-pass membrane protein</topology>
    </subcellularLocation>
</comment>
<evidence type="ECO:0000256" key="1">
    <source>
        <dbReference type="ARBA" id="ARBA00004571"/>
    </source>
</evidence>
<dbReference type="Pfam" id="PF13715">
    <property type="entry name" value="CarbopepD_reg_2"/>
    <property type="match status" value="1"/>
</dbReference>
<dbReference type="Pfam" id="PF07715">
    <property type="entry name" value="Plug"/>
    <property type="match status" value="1"/>
</dbReference>
<dbReference type="NCBIfam" id="TIGR04056">
    <property type="entry name" value="OMP_RagA_SusC"/>
    <property type="match status" value="1"/>
</dbReference>
<gene>
    <name evidence="10" type="ORF">F7231_13730</name>
</gene>
<evidence type="ECO:0000313" key="10">
    <source>
        <dbReference type="EMBL" id="NID11233.1"/>
    </source>
</evidence>
<accession>A0ABX0QK55</accession>
<keyword evidence="5 7" id="KW-0472">Membrane</keyword>
<dbReference type="InterPro" id="IPR023996">
    <property type="entry name" value="TonB-dep_OMP_SusC/RagA"/>
</dbReference>
<keyword evidence="11" id="KW-1185">Reference proteome</keyword>
<dbReference type="InterPro" id="IPR036942">
    <property type="entry name" value="Beta-barrel_TonB_sf"/>
</dbReference>
<dbReference type="SUPFAM" id="SSF49464">
    <property type="entry name" value="Carboxypeptidase regulatory domain-like"/>
    <property type="match status" value="1"/>
</dbReference>
<dbReference type="InterPro" id="IPR037066">
    <property type="entry name" value="Plug_dom_sf"/>
</dbReference>
<feature type="domain" description="TonB-dependent receptor plug" evidence="9">
    <location>
        <begin position="117"/>
        <end position="224"/>
    </location>
</feature>
<evidence type="ECO:0000259" key="9">
    <source>
        <dbReference type="Pfam" id="PF07715"/>
    </source>
</evidence>
<name>A0ABX0QK55_9BACT</name>
<dbReference type="Gene3D" id="2.60.40.1120">
    <property type="entry name" value="Carboxypeptidase-like, regulatory domain"/>
    <property type="match status" value="1"/>
</dbReference>
<evidence type="ECO:0000256" key="4">
    <source>
        <dbReference type="ARBA" id="ARBA00022692"/>
    </source>
</evidence>
<dbReference type="InterPro" id="IPR012910">
    <property type="entry name" value="Plug_dom"/>
</dbReference>
<dbReference type="PROSITE" id="PS52016">
    <property type="entry name" value="TONB_DEPENDENT_REC_3"/>
    <property type="match status" value="1"/>
</dbReference>
<keyword evidence="6 7" id="KW-0998">Cell outer membrane</keyword>
<keyword evidence="4 7" id="KW-0812">Transmembrane</keyword>
<sequence>MNRFLRILVLLLGILPAAYAQQTRQITGQIKDKTTGTTLPGVSVVLKGTSSGTTSDADGKFSIRIPDRNDVKLTFSFIGYEPQEVTPGSKATLDIALATDEKTLNEVVVIGYEAVNRRDVTGSVSSVNSRQIRDVPITNAAEAITGRLAGVQVTTAEGGPGADIRIRVRGGNSITQDNSPIYVVDGIQLDNALNTISPQDIASIDVLKDASATAIYGARGANGVVIITTKSGRTNSRTTVTYNGSFGFRENLKQLNVLKPYDYVLYQYERTRGNATDSSTFARQFGSTFDTLQVYKNSPFIDWQDKVFGRKAGYQNHNVSVNGGNQQTSYNLSLTNNTEEGIQLGSAFNRNLANFKLDHSVSKKLKVGVVVRYIDQRIDGAGTTTSGTASTNRLRQSIQYQPLDLPTRPASNIDFDEEYYIATRLTNPVTLIDAEYQKRFTNGTNISGYASYEIMPGLTFRTTAGYNNNVDRTDQFYSKITGTARNYAGLPVATIRNSTAITINNSNVLTYRKAGFAGENHDIDVLLGQETYETRGRAIGLETRYFPSEISPEKALANMNLGSPPTGAIQPQPTSSEYQNRLLSFFGRVNYTFAKKYLATATFRADGSTKFAPESRWAYFPSGSLAWRISQENFMKSVKVIDDAKLRVSYGAAGNNRVGDYLYAQLYNTSAQYALGESVLPAFSPVSLAQANLTWETTYSRNIGLDLSLLSGRVQFSADYYQNTTKNLLVNLPIPSTSGYTTQIKNVGATSNRGLEFQLSGTVIRAGDFNWTANANISFNRNQVDDLGPVLQQTTNAGWQGSDGADDYILKVGQPVGLMYGFVTDGFYKVDDFTYNATTRTYTLKEGVVNGTTIFGAPQPGTIKLKDLNADGQIRLENDRTVIGDANPKHIGGFNNQFSYKNFDASIFLNWVYGNSVYNANKIEFTSGYYTNINMLEVMNDRWRTIDDKGVVVRDPAALAALNANATIWQPITNNRPYLHSWAIEDGSFLRINNVTLGYSMPKTILQHVKVQSARFYATVNNLATLTGYSGFDPEVNARRANPLTPGVDFAAYPRARTFVFGVNLTF</sequence>
<keyword evidence="3 7" id="KW-1134">Transmembrane beta strand</keyword>